<dbReference type="AlphaFoldDB" id="A0A1Y5E3N1"/>
<proteinExistence type="predicted"/>
<keyword evidence="2" id="KW-0238">DNA-binding</keyword>
<evidence type="ECO:0000256" key="1">
    <source>
        <dbReference type="ARBA" id="ARBA00023015"/>
    </source>
</evidence>
<dbReference type="GO" id="GO:0003700">
    <property type="term" value="F:DNA-binding transcription factor activity"/>
    <property type="evidence" value="ECO:0007669"/>
    <property type="project" value="InterPro"/>
</dbReference>
<dbReference type="InterPro" id="IPR009057">
    <property type="entry name" value="Homeodomain-like_sf"/>
</dbReference>
<comment type="caution">
    <text evidence="5">The sequence shown here is derived from an EMBL/GenBank/DDBJ whole genome shotgun (WGS) entry which is preliminary data.</text>
</comment>
<organism evidence="5 6">
    <name type="scientific">Colwellia psychrerythraea</name>
    <name type="common">Vibrio psychroerythus</name>
    <dbReference type="NCBI Taxonomy" id="28229"/>
    <lineage>
        <taxon>Bacteria</taxon>
        <taxon>Pseudomonadati</taxon>
        <taxon>Pseudomonadota</taxon>
        <taxon>Gammaproteobacteria</taxon>
        <taxon>Alteromonadales</taxon>
        <taxon>Colwelliaceae</taxon>
        <taxon>Colwellia</taxon>
    </lineage>
</organism>
<feature type="domain" description="HTH araC/xylS-type" evidence="4">
    <location>
        <begin position="100"/>
        <end position="179"/>
    </location>
</feature>
<dbReference type="Proteomes" id="UP000243053">
    <property type="component" value="Unassembled WGS sequence"/>
</dbReference>
<name>A0A1Y5E3N1_COLPS</name>
<evidence type="ECO:0000256" key="3">
    <source>
        <dbReference type="ARBA" id="ARBA00023163"/>
    </source>
</evidence>
<evidence type="ECO:0000259" key="4">
    <source>
        <dbReference type="PROSITE" id="PS01124"/>
    </source>
</evidence>
<gene>
    <name evidence="5" type="ORF">A9Q75_16000</name>
</gene>
<dbReference type="Gene3D" id="1.10.10.60">
    <property type="entry name" value="Homeodomain-like"/>
    <property type="match status" value="1"/>
</dbReference>
<reference evidence="6" key="1">
    <citation type="journal article" date="2017" name="Proc. Natl. Acad. Sci. U.S.A.">
        <title>Simulation of Deepwater Horizon oil plume reveals substrate specialization within a complex community of hydrocarbon degraders.</title>
        <authorList>
            <person name="Hu P."/>
            <person name="Dubinsky E.A."/>
            <person name="Probst A.J."/>
            <person name="Wang J."/>
            <person name="Sieber C.M.K."/>
            <person name="Tom L.M."/>
            <person name="Gardinali P."/>
            <person name="Banfield J.F."/>
            <person name="Atlas R.M."/>
            <person name="Andersen G.L."/>
        </authorList>
    </citation>
    <scope>NUCLEOTIDE SEQUENCE [LARGE SCALE GENOMIC DNA]</scope>
</reference>
<dbReference type="InterPro" id="IPR018060">
    <property type="entry name" value="HTH_AraC"/>
</dbReference>
<dbReference type="GO" id="GO:0043565">
    <property type="term" value="F:sequence-specific DNA binding"/>
    <property type="evidence" value="ECO:0007669"/>
    <property type="project" value="InterPro"/>
</dbReference>
<evidence type="ECO:0000256" key="2">
    <source>
        <dbReference type="ARBA" id="ARBA00023125"/>
    </source>
</evidence>
<sequence length="191" mass="21998">MKVYIKNMVCDRCCFAVINILKSLGLQYSTVNLGEVDFANYYGDKLPNDSQKLLFDELDVLGFSVLSDKKSILIETIKISCLDYLKQMENPERENLSKHITNTIPLEYNYLSNIFSVVEGITIEQYFIRLRVEQVKEFLVYDELTTSEISFQLGYSSVAHLSAQFKKITGLTPGHFRLLKNEKLRSSLDKL</sequence>
<protein>
    <recommendedName>
        <fullName evidence="4">HTH araC/xylS-type domain-containing protein</fullName>
    </recommendedName>
</protein>
<keyword evidence="1" id="KW-0805">Transcription regulation</keyword>
<dbReference type="PANTHER" id="PTHR43280">
    <property type="entry name" value="ARAC-FAMILY TRANSCRIPTIONAL REGULATOR"/>
    <property type="match status" value="1"/>
</dbReference>
<dbReference type="Pfam" id="PF12833">
    <property type="entry name" value="HTH_18"/>
    <property type="match status" value="1"/>
</dbReference>
<evidence type="ECO:0000313" key="6">
    <source>
        <dbReference type="Proteomes" id="UP000243053"/>
    </source>
</evidence>
<dbReference type="PROSITE" id="PS01124">
    <property type="entry name" value="HTH_ARAC_FAMILY_2"/>
    <property type="match status" value="1"/>
</dbReference>
<dbReference type="PANTHER" id="PTHR43280:SF28">
    <property type="entry name" value="HTH-TYPE TRANSCRIPTIONAL ACTIVATOR RHAS"/>
    <property type="match status" value="1"/>
</dbReference>
<keyword evidence="3" id="KW-0804">Transcription</keyword>
<dbReference type="SMART" id="SM00342">
    <property type="entry name" value="HTH_ARAC"/>
    <property type="match status" value="1"/>
</dbReference>
<evidence type="ECO:0000313" key="5">
    <source>
        <dbReference type="EMBL" id="OUR76800.1"/>
    </source>
</evidence>
<dbReference type="EMBL" id="MAAF01000096">
    <property type="protein sequence ID" value="OUR76800.1"/>
    <property type="molecule type" value="Genomic_DNA"/>
</dbReference>
<accession>A0A1Y5E3N1</accession>
<dbReference type="SUPFAM" id="SSF46689">
    <property type="entry name" value="Homeodomain-like"/>
    <property type="match status" value="1"/>
</dbReference>